<reference evidence="4" key="1">
    <citation type="journal article" date="2005" name="Nature">
        <title>The map-based sequence of the rice genome.</title>
        <authorList>
            <consortium name="International rice genome sequencing project (IRGSP)"/>
            <person name="Matsumoto T."/>
            <person name="Wu J."/>
            <person name="Kanamori H."/>
            <person name="Katayose Y."/>
            <person name="Fujisawa M."/>
            <person name="Namiki N."/>
            <person name="Mizuno H."/>
            <person name="Yamamoto K."/>
            <person name="Antonio B.A."/>
            <person name="Baba T."/>
            <person name="Sakata K."/>
            <person name="Nagamura Y."/>
            <person name="Aoki H."/>
            <person name="Arikawa K."/>
            <person name="Arita K."/>
            <person name="Bito T."/>
            <person name="Chiden Y."/>
            <person name="Fujitsuka N."/>
            <person name="Fukunaka R."/>
            <person name="Hamada M."/>
            <person name="Harada C."/>
            <person name="Hayashi A."/>
            <person name="Hijishita S."/>
            <person name="Honda M."/>
            <person name="Hosokawa S."/>
            <person name="Ichikawa Y."/>
            <person name="Idonuma A."/>
            <person name="Iijima M."/>
            <person name="Ikeda M."/>
            <person name="Ikeno M."/>
            <person name="Ito K."/>
            <person name="Ito S."/>
            <person name="Ito T."/>
            <person name="Ito Y."/>
            <person name="Ito Y."/>
            <person name="Iwabuchi A."/>
            <person name="Kamiya K."/>
            <person name="Karasawa W."/>
            <person name="Kurita K."/>
            <person name="Katagiri S."/>
            <person name="Kikuta A."/>
            <person name="Kobayashi H."/>
            <person name="Kobayashi N."/>
            <person name="Machita K."/>
            <person name="Maehara T."/>
            <person name="Masukawa M."/>
            <person name="Mizubayashi T."/>
            <person name="Mukai Y."/>
            <person name="Nagasaki H."/>
            <person name="Nagata Y."/>
            <person name="Naito S."/>
            <person name="Nakashima M."/>
            <person name="Nakama Y."/>
            <person name="Nakamichi Y."/>
            <person name="Nakamura M."/>
            <person name="Meguro A."/>
            <person name="Negishi M."/>
            <person name="Ohta I."/>
            <person name="Ohta T."/>
            <person name="Okamoto M."/>
            <person name="Ono N."/>
            <person name="Saji S."/>
            <person name="Sakaguchi M."/>
            <person name="Sakai K."/>
            <person name="Shibata M."/>
            <person name="Shimokawa T."/>
            <person name="Song J."/>
            <person name="Takazaki Y."/>
            <person name="Terasawa K."/>
            <person name="Tsugane M."/>
            <person name="Tsuji K."/>
            <person name="Ueda S."/>
            <person name="Waki K."/>
            <person name="Yamagata H."/>
            <person name="Yamamoto M."/>
            <person name="Yamamoto S."/>
            <person name="Yamane H."/>
            <person name="Yoshiki S."/>
            <person name="Yoshihara R."/>
            <person name="Yukawa K."/>
            <person name="Zhong H."/>
            <person name="Yano M."/>
            <person name="Yuan Q."/>
            <person name="Ouyang S."/>
            <person name="Liu J."/>
            <person name="Jones K.M."/>
            <person name="Gansberger K."/>
            <person name="Moffat K."/>
            <person name="Hill J."/>
            <person name="Bera J."/>
            <person name="Fadrosh D."/>
            <person name="Jin S."/>
            <person name="Johri S."/>
            <person name="Kim M."/>
            <person name="Overton L."/>
            <person name="Reardon M."/>
            <person name="Tsitrin T."/>
            <person name="Vuong H."/>
            <person name="Weaver B."/>
            <person name="Ciecko A."/>
            <person name="Tallon L."/>
            <person name="Jackson J."/>
            <person name="Pai G."/>
            <person name="Aken S.V."/>
            <person name="Utterback T."/>
            <person name="Reidmuller S."/>
            <person name="Feldblyum T."/>
            <person name="Hsiao J."/>
            <person name="Zismann V."/>
            <person name="Iobst S."/>
            <person name="de Vazeille A.R."/>
            <person name="Buell C.R."/>
            <person name="Ying K."/>
            <person name="Li Y."/>
            <person name="Lu T."/>
            <person name="Huang Y."/>
            <person name="Zhao Q."/>
            <person name="Feng Q."/>
            <person name="Zhang L."/>
            <person name="Zhu J."/>
            <person name="Weng Q."/>
            <person name="Mu J."/>
            <person name="Lu Y."/>
            <person name="Fan D."/>
            <person name="Liu Y."/>
            <person name="Guan J."/>
            <person name="Zhang Y."/>
            <person name="Yu S."/>
            <person name="Liu X."/>
            <person name="Zhang Y."/>
            <person name="Hong G."/>
            <person name="Han B."/>
            <person name="Choisne N."/>
            <person name="Demange N."/>
            <person name="Orjeda G."/>
            <person name="Samain S."/>
            <person name="Cattolico L."/>
            <person name="Pelletier E."/>
            <person name="Couloux A."/>
            <person name="Segurens B."/>
            <person name="Wincker P."/>
            <person name="D'Hont A."/>
            <person name="Scarpelli C."/>
            <person name="Weissenbach J."/>
            <person name="Salanoubat M."/>
            <person name="Quetier F."/>
            <person name="Yu Y."/>
            <person name="Kim H.R."/>
            <person name="Rambo T."/>
            <person name="Currie J."/>
            <person name="Collura K."/>
            <person name="Luo M."/>
            <person name="Yang T."/>
            <person name="Ammiraju J.S.S."/>
            <person name="Engler F."/>
            <person name="Soderlund C."/>
            <person name="Wing R.A."/>
            <person name="Palmer L.E."/>
            <person name="de la Bastide M."/>
            <person name="Spiegel L."/>
            <person name="Nascimento L."/>
            <person name="Zutavern T."/>
            <person name="O'Shaughnessy A."/>
            <person name="Dike S."/>
            <person name="Dedhia N."/>
            <person name="Preston R."/>
            <person name="Balija V."/>
            <person name="McCombie W.R."/>
            <person name="Chow T."/>
            <person name="Chen H."/>
            <person name="Chung M."/>
            <person name="Chen C."/>
            <person name="Shaw J."/>
            <person name="Wu H."/>
            <person name="Hsiao K."/>
            <person name="Chao Y."/>
            <person name="Chu M."/>
            <person name="Cheng C."/>
            <person name="Hour A."/>
            <person name="Lee P."/>
            <person name="Lin S."/>
            <person name="Lin Y."/>
            <person name="Liou J."/>
            <person name="Liu S."/>
            <person name="Hsing Y."/>
            <person name="Raghuvanshi S."/>
            <person name="Mohanty A."/>
            <person name="Bharti A.K."/>
            <person name="Gaur A."/>
            <person name="Gupta V."/>
            <person name="Kumar D."/>
            <person name="Ravi V."/>
            <person name="Vij S."/>
            <person name="Kapur A."/>
            <person name="Khurana P."/>
            <person name="Khurana P."/>
            <person name="Khurana J.P."/>
            <person name="Tyagi A.K."/>
            <person name="Gaikwad K."/>
            <person name="Singh A."/>
            <person name="Dalal V."/>
            <person name="Srivastava S."/>
            <person name="Dixit A."/>
            <person name="Pal A.K."/>
            <person name="Ghazi I.A."/>
            <person name="Yadav M."/>
            <person name="Pandit A."/>
            <person name="Bhargava A."/>
            <person name="Sureshbabu K."/>
            <person name="Batra K."/>
            <person name="Sharma T.R."/>
            <person name="Mohapatra T."/>
            <person name="Singh N.K."/>
            <person name="Messing J."/>
            <person name="Nelson A.B."/>
            <person name="Fuks G."/>
            <person name="Kavchok S."/>
            <person name="Keizer G."/>
            <person name="Linton E."/>
            <person name="Llaca V."/>
            <person name="Song R."/>
            <person name="Tanyolac B."/>
            <person name="Young S."/>
            <person name="Ho-Il K."/>
            <person name="Hahn J.H."/>
            <person name="Sangsakoo G."/>
            <person name="Vanavichit A."/>
            <person name="de Mattos Luiz.A.T."/>
            <person name="Zimmer P.D."/>
            <person name="Malone G."/>
            <person name="Dellagostin O."/>
            <person name="de Oliveira A.C."/>
            <person name="Bevan M."/>
            <person name="Bancroft I."/>
            <person name="Minx P."/>
            <person name="Cordum H."/>
            <person name="Wilson R."/>
            <person name="Cheng Z."/>
            <person name="Jin W."/>
            <person name="Jiang J."/>
            <person name="Leong S.A."/>
            <person name="Iwama H."/>
            <person name="Gojobori T."/>
            <person name="Itoh T."/>
            <person name="Niimura Y."/>
            <person name="Fujii Y."/>
            <person name="Habara T."/>
            <person name="Sakai H."/>
            <person name="Sato Y."/>
            <person name="Wilson G."/>
            <person name="Kumar K."/>
            <person name="McCouch S."/>
            <person name="Juretic N."/>
            <person name="Hoen D."/>
            <person name="Wright S."/>
            <person name="Bruskiewich R."/>
            <person name="Bureau T."/>
            <person name="Miyao A."/>
            <person name="Hirochika H."/>
            <person name="Nishikawa T."/>
            <person name="Kadowaki K."/>
            <person name="Sugiura M."/>
            <person name="Burr B."/>
            <person name="Sasaki T."/>
        </authorList>
    </citation>
    <scope>NUCLEOTIDE SEQUENCE [LARGE SCALE GENOMIC DNA]</scope>
    <source>
        <strain evidence="4">cv. Nipponbare</strain>
    </source>
</reference>
<organism evidence="3 4">
    <name type="scientific">Oryza sativa subsp. japonica</name>
    <name type="common">Rice</name>
    <dbReference type="NCBI Taxonomy" id="39947"/>
    <lineage>
        <taxon>Eukaryota</taxon>
        <taxon>Viridiplantae</taxon>
        <taxon>Streptophyta</taxon>
        <taxon>Embryophyta</taxon>
        <taxon>Tracheophyta</taxon>
        <taxon>Spermatophyta</taxon>
        <taxon>Magnoliopsida</taxon>
        <taxon>Liliopsida</taxon>
        <taxon>Poales</taxon>
        <taxon>Poaceae</taxon>
        <taxon>BOP clade</taxon>
        <taxon>Oryzoideae</taxon>
        <taxon>Oryzeae</taxon>
        <taxon>Oryzinae</taxon>
        <taxon>Oryza</taxon>
        <taxon>Oryza sativa</taxon>
    </lineage>
</organism>
<dbReference type="EMBL" id="AP014967">
    <property type="protein sequence ID" value="BAT14037.1"/>
    <property type="molecule type" value="Genomic_DNA"/>
</dbReference>
<feature type="compositionally biased region" description="Basic residues" evidence="1">
    <location>
        <begin position="22"/>
        <end position="36"/>
    </location>
</feature>
<keyword evidence="2" id="KW-0732">Signal</keyword>
<feature type="non-terminal residue" evidence="3">
    <location>
        <position position="1"/>
    </location>
</feature>
<evidence type="ECO:0000256" key="2">
    <source>
        <dbReference type="SAM" id="SignalP"/>
    </source>
</evidence>
<proteinExistence type="predicted"/>
<dbReference type="Proteomes" id="UP000059680">
    <property type="component" value="Chromosome 11"/>
</dbReference>
<evidence type="ECO:0000256" key="1">
    <source>
        <dbReference type="SAM" id="MobiDB-lite"/>
    </source>
</evidence>
<dbReference type="Gramene" id="Os11t0481500-01">
    <property type="protein sequence ID" value="Os11t0481500-01"/>
    <property type="gene ID" value="Os11g0481500"/>
</dbReference>
<dbReference type="AlphaFoldDB" id="A0A0P0Y2G6"/>
<reference evidence="3 4" key="2">
    <citation type="journal article" date="2013" name="Plant Cell Physiol.">
        <title>Rice Annotation Project Database (RAP-DB): an integrative and interactive database for rice genomics.</title>
        <authorList>
            <person name="Sakai H."/>
            <person name="Lee S.S."/>
            <person name="Tanaka T."/>
            <person name="Numa H."/>
            <person name="Kim J."/>
            <person name="Kawahara Y."/>
            <person name="Wakimoto H."/>
            <person name="Yang C.C."/>
            <person name="Iwamoto M."/>
            <person name="Abe T."/>
            <person name="Yamada Y."/>
            <person name="Muto A."/>
            <person name="Inokuchi H."/>
            <person name="Ikemura T."/>
            <person name="Matsumoto T."/>
            <person name="Sasaki T."/>
            <person name="Itoh T."/>
        </authorList>
    </citation>
    <scope>NUCLEOTIDE SEQUENCE [LARGE SCALE GENOMIC DNA]</scope>
    <source>
        <strain evidence="4">cv. Nipponbare</strain>
    </source>
</reference>
<name>A0A0P0Y2G6_ORYSJ</name>
<sequence>LLSLSLSFLSRFLLSSSGGGGRRVKGGRRRCKRGGGGRRVAAAGGDGAAAAATGGSIGGDGRALPSARFGGRGGSSGERRLPSARSSRRGDGGLPWPLRRALHGRGGSRLPHPAASFPTTATAGSPQQQRQAPHGGGAFE</sequence>
<dbReference type="InParanoid" id="A0A0P0Y2G6"/>
<feature type="chain" id="PRO_5006057366" evidence="2">
    <location>
        <begin position="19"/>
        <end position="140"/>
    </location>
</feature>
<evidence type="ECO:0000313" key="4">
    <source>
        <dbReference type="Proteomes" id="UP000059680"/>
    </source>
</evidence>
<feature type="compositionally biased region" description="Low complexity" evidence="1">
    <location>
        <begin position="39"/>
        <end position="54"/>
    </location>
</feature>
<protein>
    <submittedName>
        <fullName evidence="3">Os11g0481500 protein</fullName>
    </submittedName>
</protein>
<gene>
    <name evidence="3" type="ordered locus">Os11g0481500</name>
    <name evidence="3" type="ORF">OSNPB_110481500</name>
</gene>
<feature type="region of interest" description="Disordered" evidence="1">
    <location>
        <begin position="17"/>
        <end position="140"/>
    </location>
</feature>
<feature type="compositionally biased region" description="Polar residues" evidence="1">
    <location>
        <begin position="117"/>
        <end position="131"/>
    </location>
</feature>
<reference evidence="3 4" key="3">
    <citation type="journal article" date="2013" name="Rice">
        <title>Improvement of the Oryza sativa Nipponbare reference genome using next generation sequence and optical map data.</title>
        <authorList>
            <person name="Kawahara Y."/>
            <person name="de la Bastide M."/>
            <person name="Hamilton J.P."/>
            <person name="Kanamori H."/>
            <person name="McCombie W.R."/>
            <person name="Ouyang S."/>
            <person name="Schwartz D.C."/>
            <person name="Tanaka T."/>
            <person name="Wu J."/>
            <person name="Zhou S."/>
            <person name="Childs K.L."/>
            <person name="Davidson R.M."/>
            <person name="Lin H."/>
            <person name="Quesada-Ocampo L."/>
            <person name="Vaillancourt B."/>
            <person name="Sakai H."/>
            <person name="Lee S.S."/>
            <person name="Kim J."/>
            <person name="Numa H."/>
            <person name="Itoh T."/>
            <person name="Buell C.R."/>
            <person name="Matsumoto T."/>
        </authorList>
    </citation>
    <scope>NUCLEOTIDE SEQUENCE [LARGE SCALE GENOMIC DNA]</scope>
    <source>
        <strain evidence="4">cv. Nipponbare</strain>
    </source>
</reference>
<evidence type="ECO:0000313" key="3">
    <source>
        <dbReference type="EMBL" id="BAT14037.1"/>
    </source>
</evidence>
<feature type="signal peptide" evidence="2">
    <location>
        <begin position="1"/>
        <end position="18"/>
    </location>
</feature>
<keyword evidence="4" id="KW-1185">Reference proteome</keyword>
<accession>A0A0P0Y2G6</accession>
<dbReference type="PaxDb" id="39947-A0A0P0Y2G6"/>